<dbReference type="RefSeq" id="WP_135773504.1">
    <property type="nucleotide sequence ID" value="NZ_RQEY01000012.1"/>
</dbReference>
<evidence type="ECO:0000313" key="2">
    <source>
        <dbReference type="Proteomes" id="UP000298097"/>
    </source>
</evidence>
<dbReference type="AlphaFoldDB" id="A0A4R9H6M9"/>
<protein>
    <submittedName>
        <fullName evidence="1">Uncharacterized protein</fullName>
    </submittedName>
</protein>
<evidence type="ECO:0000313" key="1">
    <source>
        <dbReference type="EMBL" id="TGK41253.1"/>
    </source>
</evidence>
<organism evidence="1 2">
    <name type="scientific">Leptospira andrefontaineae</name>
    <dbReference type="NCBI Taxonomy" id="2484976"/>
    <lineage>
        <taxon>Bacteria</taxon>
        <taxon>Pseudomonadati</taxon>
        <taxon>Spirochaetota</taxon>
        <taxon>Spirochaetia</taxon>
        <taxon>Leptospirales</taxon>
        <taxon>Leptospiraceae</taxon>
        <taxon>Leptospira</taxon>
    </lineage>
</organism>
<sequence>MSSKEDLSAAGKRFMHALRMKGYESNKDISEFAKKHRKGVTTIYRYGRGESEIPEAFLDRLLHQESISKIFITKNKGVWKASLEEKMSLFDKDTEILKWSKTIKEDLNFARMQYLCRNLKEGELDLLGRIAAELQLASDYKLLWSLLSIVINLPPEGRETCARYCIKIEQTFFKKKLKQKLVLK</sequence>
<reference evidence="1" key="1">
    <citation type="journal article" date="2019" name="PLoS Negl. Trop. Dis.">
        <title>Revisiting the worldwide diversity of Leptospira species in the environment.</title>
        <authorList>
            <person name="Vincent A.T."/>
            <person name="Schiettekatte O."/>
            <person name="Bourhy P."/>
            <person name="Veyrier F.J."/>
            <person name="Picardeau M."/>
        </authorList>
    </citation>
    <scope>NUCLEOTIDE SEQUENCE [LARGE SCALE GENOMIC DNA]</scope>
    <source>
        <strain evidence="1">201800301</strain>
    </source>
</reference>
<dbReference type="EMBL" id="RQEY01000012">
    <property type="protein sequence ID" value="TGK41253.1"/>
    <property type="molecule type" value="Genomic_DNA"/>
</dbReference>
<gene>
    <name evidence="1" type="ORF">EHO65_07440</name>
</gene>
<name>A0A4R9H6M9_9LEPT</name>
<comment type="caution">
    <text evidence="1">The sequence shown here is derived from an EMBL/GenBank/DDBJ whole genome shotgun (WGS) entry which is preliminary data.</text>
</comment>
<proteinExistence type="predicted"/>
<dbReference type="OrthoDB" id="9915327at2"/>
<keyword evidence="2" id="KW-1185">Reference proteome</keyword>
<dbReference type="Proteomes" id="UP000298097">
    <property type="component" value="Unassembled WGS sequence"/>
</dbReference>
<accession>A0A4R9H6M9</accession>